<evidence type="ECO:0000313" key="5">
    <source>
        <dbReference type="Proteomes" id="UP000070544"/>
    </source>
</evidence>
<dbReference type="SMART" id="SM00248">
    <property type="entry name" value="ANK"/>
    <property type="match status" value="2"/>
</dbReference>
<evidence type="ECO:0000256" key="3">
    <source>
        <dbReference type="PROSITE-ProRule" id="PRU00023"/>
    </source>
</evidence>
<keyword evidence="1" id="KW-0677">Repeat</keyword>
<dbReference type="AlphaFoldDB" id="A0A139AKA1"/>
<keyword evidence="5" id="KW-1185">Reference proteome</keyword>
<accession>A0A139AKA1</accession>
<dbReference type="Gene3D" id="1.25.40.20">
    <property type="entry name" value="Ankyrin repeat-containing domain"/>
    <property type="match status" value="2"/>
</dbReference>
<dbReference type="SUPFAM" id="SSF48403">
    <property type="entry name" value="Ankyrin repeat"/>
    <property type="match status" value="1"/>
</dbReference>
<dbReference type="Pfam" id="PF13857">
    <property type="entry name" value="Ank_5"/>
    <property type="match status" value="1"/>
</dbReference>
<evidence type="ECO:0000256" key="1">
    <source>
        <dbReference type="ARBA" id="ARBA00022737"/>
    </source>
</evidence>
<feature type="repeat" description="ANK" evidence="3">
    <location>
        <begin position="114"/>
        <end position="146"/>
    </location>
</feature>
<dbReference type="PROSITE" id="PS50297">
    <property type="entry name" value="ANK_REP_REGION"/>
    <property type="match status" value="1"/>
</dbReference>
<evidence type="ECO:0000313" key="4">
    <source>
        <dbReference type="EMBL" id="KXS17211.1"/>
    </source>
</evidence>
<sequence>MLACRHRNNHAITSLVAIQDLPLNARDVFGATALMYLLRRRPDLVAADLELVLDAGADRDIPDITGTTPLMTHLQGTLGATRRSTTAEHLSLRSLDILVDATSYAEGIDLANNRGSTPLHMACEARHFDRVRVLLAARANATLRDGEGMTALDCAWADEDAEMYLVLSTVMYRMPPRKRMYGECSCVMAWCDDETTALIEDESGARA</sequence>
<dbReference type="EMBL" id="KQ965748">
    <property type="protein sequence ID" value="KXS17211.1"/>
    <property type="molecule type" value="Genomic_DNA"/>
</dbReference>
<organism evidence="4 5">
    <name type="scientific">Gonapodya prolifera (strain JEL478)</name>
    <name type="common">Monoblepharis prolifera</name>
    <dbReference type="NCBI Taxonomy" id="1344416"/>
    <lineage>
        <taxon>Eukaryota</taxon>
        <taxon>Fungi</taxon>
        <taxon>Fungi incertae sedis</taxon>
        <taxon>Chytridiomycota</taxon>
        <taxon>Chytridiomycota incertae sedis</taxon>
        <taxon>Monoblepharidomycetes</taxon>
        <taxon>Monoblepharidales</taxon>
        <taxon>Gonapodyaceae</taxon>
        <taxon>Gonapodya</taxon>
    </lineage>
</organism>
<dbReference type="PANTHER" id="PTHR24198">
    <property type="entry name" value="ANKYRIN REPEAT AND PROTEIN KINASE DOMAIN-CONTAINING PROTEIN"/>
    <property type="match status" value="1"/>
</dbReference>
<dbReference type="InterPro" id="IPR036770">
    <property type="entry name" value="Ankyrin_rpt-contain_sf"/>
</dbReference>
<proteinExistence type="predicted"/>
<dbReference type="OrthoDB" id="1577640at2759"/>
<dbReference type="InterPro" id="IPR002110">
    <property type="entry name" value="Ankyrin_rpt"/>
</dbReference>
<protein>
    <submittedName>
        <fullName evidence="4">Ankyrin</fullName>
    </submittedName>
</protein>
<reference evidence="4 5" key="1">
    <citation type="journal article" date="2015" name="Genome Biol. Evol.">
        <title>Phylogenomic analyses indicate that early fungi evolved digesting cell walls of algal ancestors of land plants.</title>
        <authorList>
            <person name="Chang Y."/>
            <person name="Wang S."/>
            <person name="Sekimoto S."/>
            <person name="Aerts A.L."/>
            <person name="Choi C."/>
            <person name="Clum A."/>
            <person name="LaButti K.M."/>
            <person name="Lindquist E.A."/>
            <person name="Yee Ngan C."/>
            <person name="Ohm R.A."/>
            <person name="Salamov A.A."/>
            <person name="Grigoriev I.V."/>
            <person name="Spatafora J.W."/>
            <person name="Berbee M.L."/>
        </authorList>
    </citation>
    <scope>NUCLEOTIDE SEQUENCE [LARGE SCALE GENOMIC DNA]</scope>
    <source>
        <strain evidence="4 5">JEL478</strain>
    </source>
</reference>
<dbReference type="PANTHER" id="PTHR24198:SF165">
    <property type="entry name" value="ANKYRIN REPEAT-CONTAINING PROTEIN-RELATED"/>
    <property type="match status" value="1"/>
</dbReference>
<name>A0A139AKA1_GONPJ</name>
<evidence type="ECO:0000256" key="2">
    <source>
        <dbReference type="ARBA" id="ARBA00023043"/>
    </source>
</evidence>
<keyword evidence="2 3" id="KW-0040">ANK repeat</keyword>
<dbReference type="Proteomes" id="UP000070544">
    <property type="component" value="Unassembled WGS sequence"/>
</dbReference>
<gene>
    <name evidence="4" type="ORF">M427DRAFT_68620</name>
</gene>
<dbReference type="PROSITE" id="PS50088">
    <property type="entry name" value="ANK_REPEAT"/>
    <property type="match status" value="1"/>
</dbReference>